<dbReference type="RefSeq" id="WP_009582418.1">
    <property type="nucleotide sequence ID" value="NZ_AMZN01000081.1"/>
</dbReference>
<evidence type="ECO:0000256" key="4">
    <source>
        <dbReference type="ARBA" id="ARBA00022989"/>
    </source>
</evidence>
<feature type="transmembrane region" description="Helical" evidence="6">
    <location>
        <begin position="247"/>
        <end position="272"/>
    </location>
</feature>
<evidence type="ECO:0000256" key="5">
    <source>
        <dbReference type="ARBA" id="ARBA00023136"/>
    </source>
</evidence>
<dbReference type="PANTHER" id="PTHR30213:SF1">
    <property type="entry name" value="INNER MEMBRANE PROTEIN YHJD"/>
    <property type="match status" value="1"/>
</dbReference>
<feature type="transmembrane region" description="Helical" evidence="6">
    <location>
        <begin position="216"/>
        <end position="235"/>
    </location>
</feature>
<keyword evidence="5 6" id="KW-0472">Membrane</keyword>
<evidence type="ECO:0000256" key="1">
    <source>
        <dbReference type="ARBA" id="ARBA00004651"/>
    </source>
</evidence>
<gene>
    <name evidence="7" type="ORF">C900_05328</name>
</gene>
<accession>L8JPH7</accession>
<evidence type="ECO:0000313" key="7">
    <source>
        <dbReference type="EMBL" id="ELR69257.1"/>
    </source>
</evidence>
<dbReference type="PANTHER" id="PTHR30213">
    <property type="entry name" value="INNER MEMBRANE PROTEIN YHJD"/>
    <property type="match status" value="1"/>
</dbReference>
<evidence type="ECO:0000313" key="8">
    <source>
        <dbReference type="Proteomes" id="UP000011135"/>
    </source>
</evidence>
<dbReference type="Proteomes" id="UP000011135">
    <property type="component" value="Unassembled WGS sequence"/>
</dbReference>
<comment type="subcellular location">
    <subcellularLocation>
        <location evidence="1">Cell membrane</location>
        <topology evidence="1">Multi-pass membrane protein</topology>
    </subcellularLocation>
</comment>
<evidence type="ECO:0000256" key="2">
    <source>
        <dbReference type="ARBA" id="ARBA00022475"/>
    </source>
</evidence>
<dbReference type="Pfam" id="PF03631">
    <property type="entry name" value="Virul_fac_BrkB"/>
    <property type="match status" value="1"/>
</dbReference>
<keyword evidence="8" id="KW-1185">Reference proteome</keyword>
<dbReference type="GO" id="GO:0005886">
    <property type="term" value="C:plasma membrane"/>
    <property type="evidence" value="ECO:0007669"/>
    <property type="project" value="UniProtKB-SubCell"/>
</dbReference>
<keyword evidence="3 6" id="KW-0812">Transmembrane</keyword>
<feature type="transmembrane region" description="Helical" evidence="6">
    <location>
        <begin position="95"/>
        <end position="121"/>
    </location>
</feature>
<keyword evidence="2" id="KW-1003">Cell membrane</keyword>
<proteinExistence type="predicted"/>
<dbReference type="eggNOG" id="COG1295">
    <property type="taxonomic scope" value="Bacteria"/>
</dbReference>
<protein>
    <submittedName>
        <fullName evidence="7">Ribonuclease BN</fullName>
    </submittedName>
</protein>
<dbReference type="AlphaFoldDB" id="L8JPH7"/>
<evidence type="ECO:0000256" key="3">
    <source>
        <dbReference type="ARBA" id="ARBA00022692"/>
    </source>
</evidence>
<dbReference type="PATRIC" id="fig|1237149.3.peg.4709"/>
<dbReference type="STRING" id="1237149.C900_05328"/>
<dbReference type="NCBIfam" id="TIGR00765">
    <property type="entry name" value="yihY_not_rbn"/>
    <property type="match status" value="1"/>
</dbReference>
<name>L8JPH7_9BACT</name>
<comment type="caution">
    <text evidence="7">The sequence shown here is derived from an EMBL/GenBank/DDBJ whole genome shotgun (WGS) entry which is preliminary data.</text>
</comment>
<reference evidence="7 8" key="1">
    <citation type="submission" date="2012-12" db="EMBL/GenBank/DDBJ databases">
        <title>Genome assembly of Fulvivirga imtechensis AK7.</title>
        <authorList>
            <person name="Nupur N."/>
            <person name="Khatri I."/>
            <person name="Kumar R."/>
            <person name="Subramanian S."/>
            <person name="Pinnaka A."/>
        </authorList>
    </citation>
    <scope>NUCLEOTIDE SEQUENCE [LARGE SCALE GENOMIC DNA]</scope>
    <source>
        <strain evidence="7 8">AK7</strain>
    </source>
</reference>
<dbReference type="OrthoDB" id="9797028at2"/>
<keyword evidence="4 6" id="KW-1133">Transmembrane helix</keyword>
<feature type="transmembrane region" description="Helical" evidence="6">
    <location>
        <begin position="179"/>
        <end position="204"/>
    </location>
</feature>
<dbReference type="EMBL" id="AMZN01000081">
    <property type="protein sequence ID" value="ELR69257.1"/>
    <property type="molecule type" value="Genomic_DNA"/>
</dbReference>
<feature type="transmembrane region" description="Helical" evidence="6">
    <location>
        <begin position="33"/>
        <end position="56"/>
    </location>
</feature>
<sequence>MKIKMRLSKGWFILKRTAIEFFEDDPMSYCASIAFYTIFSLPAILLITVTVAGSAYEQQVVQGGLMEQIETLIGSESAREVQRILQNANETSSSVLARIIGIATLLFSATTVFVSLQNALNKIWGIRPKPEREILKFIMNRLLSLAMVISIGFLLLVSLVVDTLIVVFRNFLSEYLSGITYELVAVVNIAFSLIVISLIFAMIFKILPDARIMWRSVWVGAFVTTLLFALGKYLIGFYLGTSSIGSAYGAAGSLVLLLIWVYYSSLIVLFGAEFTYVYSREMGHHIRPDKNAVIVKVKEVEQEDGVVNT</sequence>
<dbReference type="PIRSF" id="PIRSF035875">
    <property type="entry name" value="RNase_BN"/>
    <property type="match status" value="1"/>
</dbReference>
<dbReference type="InterPro" id="IPR017039">
    <property type="entry name" value="Virul_fac_BrkB"/>
</dbReference>
<evidence type="ECO:0000256" key="6">
    <source>
        <dbReference type="SAM" id="Phobius"/>
    </source>
</evidence>
<feature type="transmembrane region" description="Helical" evidence="6">
    <location>
        <begin position="142"/>
        <end position="167"/>
    </location>
</feature>
<organism evidence="7 8">
    <name type="scientific">Fulvivirga imtechensis AK7</name>
    <dbReference type="NCBI Taxonomy" id="1237149"/>
    <lineage>
        <taxon>Bacteria</taxon>
        <taxon>Pseudomonadati</taxon>
        <taxon>Bacteroidota</taxon>
        <taxon>Cytophagia</taxon>
        <taxon>Cytophagales</taxon>
        <taxon>Fulvivirgaceae</taxon>
        <taxon>Fulvivirga</taxon>
    </lineage>
</organism>